<sequence>YHPGKANVVADALSRKSGMVAGIKVEEEIIRDLERLDIELFVSGQQGYWATLREALLTEAHSSRFSVHPGSTKMYHDLKQYFWWSRMKGDVATFVA</sequence>
<name>A0A699WW38_TANCI</name>
<dbReference type="EMBL" id="BKCJ011773323">
    <property type="protein sequence ID" value="GFD51707.1"/>
    <property type="molecule type" value="Genomic_DNA"/>
</dbReference>
<evidence type="ECO:0000313" key="2">
    <source>
        <dbReference type="EMBL" id="GFD51707.1"/>
    </source>
</evidence>
<feature type="non-terminal residue" evidence="2">
    <location>
        <position position="96"/>
    </location>
</feature>
<accession>A0A699WW38</accession>
<gene>
    <name evidence="2" type="ORF">Tci_923676</name>
</gene>
<feature type="domain" description="Integrase zinc-binding" evidence="1">
    <location>
        <begin position="51"/>
        <end position="95"/>
    </location>
</feature>
<dbReference type="AlphaFoldDB" id="A0A699WW38"/>
<dbReference type="InterPro" id="IPR041588">
    <property type="entry name" value="Integrase_H2C2"/>
</dbReference>
<evidence type="ECO:0000259" key="1">
    <source>
        <dbReference type="Pfam" id="PF17921"/>
    </source>
</evidence>
<dbReference type="Gene3D" id="1.10.340.70">
    <property type="match status" value="1"/>
</dbReference>
<dbReference type="Pfam" id="PF17921">
    <property type="entry name" value="Integrase_H2C2"/>
    <property type="match status" value="1"/>
</dbReference>
<organism evidence="2">
    <name type="scientific">Tanacetum cinerariifolium</name>
    <name type="common">Dalmatian daisy</name>
    <name type="synonym">Chrysanthemum cinerariifolium</name>
    <dbReference type="NCBI Taxonomy" id="118510"/>
    <lineage>
        <taxon>Eukaryota</taxon>
        <taxon>Viridiplantae</taxon>
        <taxon>Streptophyta</taxon>
        <taxon>Embryophyta</taxon>
        <taxon>Tracheophyta</taxon>
        <taxon>Spermatophyta</taxon>
        <taxon>Magnoliopsida</taxon>
        <taxon>eudicotyledons</taxon>
        <taxon>Gunneridae</taxon>
        <taxon>Pentapetalae</taxon>
        <taxon>asterids</taxon>
        <taxon>campanulids</taxon>
        <taxon>Asterales</taxon>
        <taxon>Asteraceae</taxon>
        <taxon>Asteroideae</taxon>
        <taxon>Anthemideae</taxon>
        <taxon>Anthemidinae</taxon>
        <taxon>Tanacetum</taxon>
    </lineage>
</organism>
<proteinExistence type="predicted"/>
<comment type="caution">
    <text evidence="2">The sequence shown here is derived from an EMBL/GenBank/DDBJ whole genome shotgun (WGS) entry which is preliminary data.</text>
</comment>
<reference evidence="2" key="1">
    <citation type="journal article" date="2019" name="Sci. Rep.">
        <title>Draft genome of Tanacetum cinerariifolium, the natural source of mosquito coil.</title>
        <authorList>
            <person name="Yamashiro T."/>
            <person name="Shiraishi A."/>
            <person name="Satake H."/>
            <person name="Nakayama K."/>
        </authorList>
    </citation>
    <scope>NUCLEOTIDE SEQUENCE</scope>
</reference>
<feature type="non-terminal residue" evidence="2">
    <location>
        <position position="1"/>
    </location>
</feature>
<protein>
    <recommendedName>
        <fullName evidence="1">Integrase zinc-binding domain-containing protein</fullName>
    </recommendedName>
</protein>